<evidence type="ECO:0000259" key="1">
    <source>
        <dbReference type="PROSITE" id="PS50042"/>
    </source>
</evidence>
<dbReference type="OrthoDB" id="7772718at2"/>
<dbReference type="Proteomes" id="UP000244915">
    <property type="component" value="Chromosome 1"/>
</dbReference>
<dbReference type="Gene3D" id="1.10.10.10">
    <property type="entry name" value="Winged helix-like DNA-binding domain superfamily/Winged helix DNA-binding domain"/>
    <property type="match status" value="1"/>
</dbReference>
<dbReference type="RefSeq" id="WP_108965917.1">
    <property type="nucleotide sequence ID" value="NZ_CP022189.1"/>
</dbReference>
<dbReference type="CDD" id="cd00038">
    <property type="entry name" value="CAP_ED"/>
    <property type="match status" value="1"/>
</dbReference>
<protein>
    <recommendedName>
        <fullName evidence="1">Cyclic nucleotide-binding domain-containing protein</fullName>
    </recommendedName>
</protein>
<dbReference type="PROSITE" id="PS50042">
    <property type="entry name" value="CNMP_BINDING_3"/>
    <property type="match status" value="1"/>
</dbReference>
<sequence>MGNSKNIDLTADDRRKLEGRGWLDHQPEALRAAVLDACAVMELDRGESAMHLGGEDGGLFGLISGWLDVLISPGALEPTLVHVATTGWWFGDSALLTQTPKRGAHVARTPCRIAHLPAEAAERMAREGLDIWRSIAFISVGVIDHAFAVLAANRSHQPLERSKLTLRILLGAGLPFGAGAPLDPPVLPISQIEFAEIANLSRNAAGDALRDLAQIGAIRLGYREIEVLEPSALGST</sequence>
<reference evidence="2 3" key="1">
    <citation type="submission" date="2017-06" db="EMBL/GenBank/DDBJ databases">
        <title>Yangia sp. YSBP01 complete genome sequence.</title>
        <authorList>
            <person name="Woo J.-H."/>
            <person name="Kim H.-S."/>
        </authorList>
    </citation>
    <scope>NUCLEOTIDE SEQUENCE [LARGE SCALE GENOMIC DNA]</scope>
    <source>
        <strain evidence="2 3">YSBP01</strain>
    </source>
</reference>
<dbReference type="SUPFAM" id="SSF51206">
    <property type="entry name" value="cAMP-binding domain-like"/>
    <property type="match status" value="1"/>
</dbReference>
<dbReference type="InterPro" id="IPR018490">
    <property type="entry name" value="cNMP-bd_dom_sf"/>
</dbReference>
<dbReference type="KEGG" id="ypac:CEW88_08505"/>
<evidence type="ECO:0000313" key="2">
    <source>
        <dbReference type="EMBL" id="AWI83718.1"/>
    </source>
</evidence>
<dbReference type="Gene3D" id="2.60.120.10">
    <property type="entry name" value="Jelly Rolls"/>
    <property type="match status" value="1"/>
</dbReference>
<organism evidence="2 3">
    <name type="scientific">Alloyangia pacifica</name>
    <dbReference type="NCBI Taxonomy" id="311180"/>
    <lineage>
        <taxon>Bacteria</taxon>
        <taxon>Pseudomonadati</taxon>
        <taxon>Pseudomonadota</taxon>
        <taxon>Alphaproteobacteria</taxon>
        <taxon>Rhodobacterales</taxon>
        <taxon>Roseobacteraceae</taxon>
        <taxon>Alloyangia</taxon>
    </lineage>
</organism>
<dbReference type="InterPro" id="IPR014710">
    <property type="entry name" value="RmlC-like_jellyroll"/>
</dbReference>
<proteinExistence type="predicted"/>
<name>A0A2U8HD62_9RHOB</name>
<dbReference type="InterPro" id="IPR000595">
    <property type="entry name" value="cNMP-bd_dom"/>
</dbReference>
<dbReference type="EMBL" id="CP022189">
    <property type="protein sequence ID" value="AWI83718.1"/>
    <property type="molecule type" value="Genomic_DNA"/>
</dbReference>
<feature type="domain" description="Cyclic nucleotide-binding" evidence="1">
    <location>
        <begin position="22"/>
        <end position="124"/>
    </location>
</feature>
<evidence type="ECO:0000313" key="3">
    <source>
        <dbReference type="Proteomes" id="UP000244915"/>
    </source>
</evidence>
<dbReference type="Pfam" id="PF00027">
    <property type="entry name" value="cNMP_binding"/>
    <property type="match status" value="1"/>
</dbReference>
<accession>A0A2U8HD62</accession>
<dbReference type="AlphaFoldDB" id="A0A2U8HD62"/>
<gene>
    <name evidence="2" type="ORF">CEW88_08505</name>
</gene>
<dbReference type="InterPro" id="IPR036388">
    <property type="entry name" value="WH-like_DNA-bd_sf"/>
</dbReference>